<dbReference type="EMBL" id="NSIT01000227">
    <property type="protein sequence ID" value="PJE78222.1"/>
    <property type="molecule type" value="Genomic_DNA"/>
</dbReference>
<gene>
    <name evidence="1" type="ORF">CI610_02848</name>
</gene>
<evidence type="ECO:0000313" key="1">
    <source>
        <dbReference type="EMBL" id="PJE78222.1"/>
    </source>
</evidence>
<reference evidence="1" key="1">
    <citation type="journal article" date="2017" name="Appl. Environ. Microbiol.">
        <title>Molecular characterization of an Endozoicomonas-like organism causing infection in king scallop Pecten maximus L.</title>
        <authorList>
            <person name="Cano I."/>
            <person name="van Aerle R."/>
            <person name="Ross S."/>
            <person name="Verner-Jeffreys D.W."/>
            <person name="Paley R.K."/>
            <person name="Rimmer G."/>
            <person name="Ryder D."/>
            <person name="Hooper P."/>
            <person name="Stone D."/>
            <person name="Feist S.W."/>
        </authorList>
    </citation>
    <scope>NUCLEOTIDE SEQUENCE</scope>
</reference>
<sequence length="32" mass="3752">MYRIPGLKKLQLMFLNAGQENTEETTQEIEIL</sequence>
<accession>A0A2H9T4T6</accession>
<name>A0A2H9T4T6_9ZZZZ</name>
<dbReference type="AlphaFoldDB" id="A0A2H9T4T6"/>
<comment type="caution">
    <text evidence="1">The sequence shown here is derived from an EMBL/GenBank/DDBJ whole genome shotgun (WGS) entry which is preliminary data.</text>
</comment>
<organism evidence="1">
    <name type="scientific">invertebrate metagenome</name>
    <dbReference type="NCBI Taxonomy" id="1711999"/>
    <lineage>
        <taxon>unclassified sequences</taxon>
        <taxon>metagenomes</taxon>
        <taxon>organismal metagenomes</taxon>
    </lineage>
</organism>
<protein>
    <submittedName>
        <fullName evidence="1">Uncharacterized protein</fullName>
    </submittedName>
</protein>
<proteinExistence type="predicted"/>